<reference evidence="2 3" key="1">
    <citation type="journal article" date="2014" name="Int. J. Syst. Evol. Microbiol.">
        <title>Complete genome sequence of Corynebacterium casei LMG S-19264T (=DSM 44701T), isolated from a smear-ripened cheese.</title>
        <authorList>
            <consortium name="US DOE Joint Genome Institute (JGI-PGF)"/>
            <person name="Walter F."/>
            <person name="Albersmeier A."/>
            <person name="Kalinowski J."/>
            <person name="Ruckert C."/>
        </authorList>
    </citation>
    <scope>NUCLEOTIDE SEQUENCE [LARGE SCALE GENOMIC DNA]</scope>
    <source>
        <strain evidence="2 3">CGMCC 1.15896</strain>
    </source>
</reference>
<protein>
    <submittedName>
        <fullName evidence="2">Competence damage-inducible protein A</fullName>
    </submittedName>
</protein>
<evidence type="ECO:0000313" key="2">
    <source>
        <dbReference type="EMBL" id="GGA52684.1"/>
    </source>
</evidence>
<feature type="domain" description="CinA C-terminal" evidence="1">
    <location>
        <begin position="9"/>
        <end position="159"/>
    </location>
</feature>
<dbReference type="Pfam" id="PF02464">
    <property type="entry name" value="CinA"/>
    <property type="match status" value="1"/>
</dbReference>
<dbReference type="NCBIfam" id="TIGR00199">
    <property type="entry name" value="PncC_domain"/>
    <property type="match status" value="1"/>
</dbReference>
<comment type="caution">
    <text evidence="2">The sequence shown here is derived from an EMBL/GenBank/DDBJ whole genome shotgun (WGS) entry which is preliminary data.</text>
</comment>
<dbReference type="InterPro" id="IPR008136">
    <property type="entry name" value="CinA_C"/>
</dbReference>
<accession>A0A916RD67</accession>
<dbReference type="Proteomes" id="UP000596977">
    <property type="component" value="Unassembled WGS sequence"/>
</dbReference>
<dbReference type="AlphaFoldDB" id="A0A916RD67"/>
<dbReference type="EMBL" id="BMKB01000003">
    <property type="protein sequence ID" value="GGA52684.1"/>
    <property type="molecule type" value="Genomic_DNA"/>
</dbReference>
<dbReference type="OrthoDB" id="9801454at2"/>
<proteinExistence type="predicted"/>
<organism evidence="2 3">
    <name type="scientific">Pelagibacterium lentulum</name>
    <dbReference type="NCBI Taxonomy" id="2029865"/>
    <lineage>
        <taxon>Bacteria</taxon>
        <taxon>Pseudomonadati</taxon>
        <taxon>Pseudomonadota</taxon>
        <taxon>Alphaproteobacteria</taxon>
        <taxon>Hyphomicrobiales</taxon>
        <taxon>Devosiaceae</taxon>
        <taxon>Pelagibacterium</taxon>
    </lineage>
</organism>
<name>A0A916RD67_9HYPH</name>
<keyword evidence="3" id="KW-1185">Reference proteome</keyword>
<gene>
    <name evidence="2" type="ORF">GCM10011499_23460</name>
</gene>
<evidence type="ECO:0000259" key="1">
    <source>
        <dbReference type="Pfam" id="PF02464"/>
    </source>
</evidence>
<evidence type="ECO:0000313" key="3">
    <source>
        <dbReference type="Proteomes" id="UP000596977"/>
    </source>
</evidence>
<dbReference type="SUPFAM" id="SSF142433">
    <property type="entry name" value="CinA-like"/>
    <property type="match status" value="1"/>
</dbReference>
<dbReference type="Gene3D" id="3.90.950.20">
    <property type="entry name" value="CinA-like"/>
    <property type="match status" value="1"/>
</dbReference>
<dbReference type="InterPro" id="IPR036653">
    <property type="entry name" value="CinA-like_C"/>
</dbReference>
<sequence>MMLDNETLALARKVNERLFIARKIMVTAESCTGGLIASAVTSVPGSSSILFGGYVTYDNRAKIEMIGVPDDLIDQYGAVSEQVAIAMAEGARSTSRTDLAIAVTGVAGPGGGSADKPVGLVHFALTTGETTMHREHRFGALGRDEIRQETVRFALKMIIDAGND</sequence>